<gene>
    <name evidence="3" type="ORF">UFOPK2242_01210</name>
</gene>
<proteinExistence type="inferred from homology"/>
<dbReference type="NCBIfam" id="TIGR01819">
    <property type="entry name" value="F420_cofD"/>
    <property type="match status" value="1"/>
</dbReference>
<dbReference type="HAMAP" id="MF_01257">
    <property type="entry name" value="CofD"/>
    <property type="match status" value="1"/>
</dbReference>
<dbReference type="PANTHER" id="PTHR43007">
    <property type="entry name" value="2-PHOSPHO-L-LACTATE TRANSFERASE"/>
    <property type="match status" value="1"/>
</dbReference>
<dbReference type="PANTHER" id="PTHR43007:SF1">
    <property type="entry name" value="2-PHOSPHO-L-LACTATE TRANSFERASE"/>
    <property type="match status" value="1"/>
</dbReference>
<evidence type="ECO:0000313" key="3">
    <source>
        <dbReference type="EMBL" id="CAB4665679.1"/>
    </source>
</evidence>
<dbReference type="Gene3D" id="3.40.50.10680">
    <property type="entry name" value="CofD-like domains"/>
    <property type="match status" value="1"/>
</dbReference>
<evidence type="ECO:0000256" key="2">
    <source>
        <dbReference type="ARBA" id="ARBA00022842"/>
    </source>
</evidence>
<dbReference type="CDD" id="cd07186">
    <property type="entry name" value="CofD_like"/>
    <property type="match status" value="1"/>
</dbReference>
<evidence type="ECO:0000256" key="1">
    <source>
        <dbReference type="ARBA" id="ARBA00022679"/>
    </source>
</evidence>
<dbReference type="AlphaFoldDB" id="A0A6J6LXR8"/>
<keyword evidence="1" id="KW-0808">Transferase</keyword>
<dbReference type="EMBL" id="CAEZWM010000168">
    <property type="protein sequence ID" value="CAB4665679.1"/>
    <property type="molecule type" value="Genomic_DNA"/>
</dbReference>
<dbReference type="InterPro" id="IPR010115">
    <property type="entry name" value="FbiA/CofD"/>
</dbReference>
<dbReference type="Gene3D" id="1.10.8.240">
    <property type="entry name" value="CofD-like domain"/>
    <property type="match status" value="1"/>
</dbReference>
<protein>
    <submittedName>
        <fullName evidence="3">Unannotated protein</fullName>
    </submittedName>
</protein>
<dbReference type="GO" id="GO:0000287">
    <property type="term" value="F:magnesium ion binding"/>
    <property type="evidence" value="ECO:0007669"/>
    <property type="project" value="InterPro"/>
</dbReference>
<dbReference type="InterPro" id="IPR002882">
    <property type="entry name" value="CofD"/>
</dbReference>
<dbReference type="Pfam" id="PF01933">
    <property type="entry name" value="CofD"/>
    <property type="match status" value="1"/>
</dbReference>
<dbReference type="GO" id="GO:0043743">
    <property type="term" value="F:LPPG:FO 2-phospho-L-lactate transferase activity"/>
    <property type="evidence" value="ECO:0007669"/>
    <property type="project" value="InterPro"/>
</dbReference>
<dbReference type="SUPFAM" id="SSF142338">
    <property type="entry name" value="CofD-like"/>
    <property type="match status" value="1"/>
</dbReference>
<keyword evidence="2" id="KW-0460">Magnesium</keyword>
<reference evidence="3" key="1">
    <citation type="submission" date="2020-05" db="EMBL/GenBank/DDBJ databases">
        <authorList>
            <person name="Chiriac C."/>
            <person name="Salcher M."/>
            <person name="Ghai R."/>
            <person name="Kavagutti S V."/>
        </authorList>
    </citation>
    <scope>NUCLEOTIDE SEQUENCE</scope>
</reference>
<sequence length="312" mass="33379">MIVALAGGVGAARFLRGLVRVAPPEDITVIVNTADDDIFHGLSVSPDLDTVTYTLAGAEHPEQGWGLEGESFRTIEALSRYGVAPWFRLGDLDIATHLFRTERLRDGATLSEVTREITESWGITTRLIPMTDDSVGTRLTVEREDGSSEVLRMQEWFVKERTAPLVSSVEFYGATTSLPAPGVLDAIAQAETIIICPSNPVISIGPILAVPGVREALIARRSRVVGVSPIIAGETVKGPADRLMNSLGIEVSCVGVAKTYAEYCSTLVIDERDASRSGDVEAFGVRAVVAQTLMSDPDVAASLARRVLEAMA</sequence>
<name>A0A6J6LXR8_9ZZZZ</name>
<accession>A0A6J6LXR8</accession>
<dbReference type="InterPro" id="IPR038136">
    <property type="entry name" value="CofD-like_dom_sf"/>
</dbReference>
<organism evidence="3">
    <name type="scientific">freshwater metagenome</name>
    <dbReference type="NCBI Taxonomy" id="449393"/>
    <lineage>
        <taxon>unclassified sequences</taxon>
        <taxon>metagenomes</taxon>
        <taxon>ecological metagenomes</taxon>
    </lineage>
</organism>